<organism evidence="4 5">
    <name type="scientific">Haloglomus irregulare</name>
    <dbReference type="NCBI Taxonomy" id="2234134"/>
    <lineage>
        <taxon>Archaea</taxon>
        <taxon>Methanobacteriati</taxon>
        <taxon>Methanobacteriota</taxon>
        <taxon>Stenosarchaea group</taxon>
        <taxon>Halobacteria</taxon>
        <taxon>Halobacteriales</taxon>
        <taxon>Natronomonadaceae</taxon>
        <taxon>Haloglomus</taxon>
    </lineage>
</organism>
<dbReference type="PANTHER" id="PTHR34236:SF1">
    <property type="entry name" value="DIMETHYL SULFOXIDE REDUCTASE TRANSCRIPTIONAL ACTIVATOR"/>
    <property type="match status" value="1"/>
</dbReference>
<feature type="domain" description="HTH bat-type" evidence="3">
    <location>
        <begin position="150"/>
        <end position="202"/>
    </location>
</feature>
<proteinExistence type="predicted"/>
<evidence type="ECO:0000259" key="3">
    <source>
        <dbReference type="Pfam" id="PF04967"/>
    </source>
</evidence>
<keyword evidence="2" id="KW-0804">Transcription</keyword>
<accession>A0A554N848</accession>
<dbReference type="RefSeq" id="WP_144262443.1">
    <property type="nucleotide sequence ID" value="NZ_QMDX01000007.1"/>
</dbReference>
<reference evidence="4 5" key="1">
    <citation type="submission" date="2018-06" db="EMBL/GenBank/DDBJ databases">
        <title>Natronomonas sp. F16-60 a new haloarchaeon isolated from a solar saltern of Isla Cristina, Huelva, Spain.</title>
        <authorList>
            <person name="Duran-Viseras A."/>
            <person name="Sanchez-Porro C."/>
            <person name="Ventosa A."/>
        </authorList>
    </citation>
    <scope>NUCLEOTIDE SEQUENCE [LARGE SCALE GENOMIC DNA]</scope>
    <source>
        <strain evidence="4 5">F16-60</strain>
    </source>
</reference>
<dbReference type="Pfam" id="PF04967">
    <property type="entry name" value="HTH_10"/>
    <property type="match status" value="1"/>
</dbReference>
<dbReference type="AlphaFoldDB" id="A0A554N848"/>
<evidence type="ECO:0000256" key="2">
    <source>
        <dbReference type="ARBA" id="ARBA00023163"/>
    </source>
</evidence>
<dbReference type="PANTHER" id="PTHR34236">
    <property type="entry name" value="DIMETHYL SULFOXIDE REDUCTASE TRANSCRIPTIONAL ACTIVATOR"/>
    <property type="match status" value="1"/>
</dbReference>
<keyword evidence="1" id="KW-0805">Transcription regulation</keyword>
<dbReference type="InterPro" id="IPR007050">
    <property type="entry name" value="HTH_bacterioopsin"/>
</dbReference>
<dbReference type="Proteomes" id="UP000319894">
    <property type="component" value="Unassembled WGS sequence"/>
</dbReference>
<gene>
    <name evidence="4" type="ORF">DP107_12235</name>
</gene>
<protein>
    <submittedName>
        <fullName evidence="4">Bacterio-opsin activator</fullName>
    </submittedName>
</protein>
<dbReference type="InParanoid" id="A0A554N848"/>
<dbReference type="EMBL" id="QMDX01000007">
    <property type="protein sequence ID" value="TSD13574.1"/>
    <property type="molecule type" value="Genomic_DNA"/>
</dbReference>
<evidence type="ECO:0000256" key="1">
    <source>
        <dbReference type="ARBA" id="ARBA00023015"/>
    </source>
</evidence>
<evidence type="ECO:0000313" key="4">
    <source>
        <dbReference type="EMBL" id="TSD13574.1"/>
    </source>
</evidence>
<evidence type="ECO:0000313" key="5">
    <source>
        <dbReference type="Proteomes" id="UP000319894"/>
    </source>
</evidence>
<sequence>MIGARFRIRLPPNLYINDLSQSFPDATFRLLSGVRTGDTASEIGEAITADPGAAASAFRAHDAISRFEVLNQTDDRLLTTYETTDIDLYAFVEDVEFPPEFPIEVRSGHYEFDLTGTRAEFDQFREALEDIGIPYELLSEVGEERSDRLLTRRQEELLAAGLREGYFEVPRGCTLADLADMMNIDKSTASGVIRRAQARLIRWYLTGVGGRTALSKDHG</sequence>
<keyword evidence="5" id="KW-1185">Reference proteome</keyword>
<name>A0A554N848_9EURY</name>
<comment type="caution">
    <text evidence="4">The sequence shown here is derived from an EMBL/GenBank/DDBJ whole genome shotgun (WGS) entry which is preliminary data.</text>
</comment>